<comment type="caution">
    <text evidence="2">The sequence shown here is derived from an EMBL/GenBank/DDBJ whole genome shotgun (WGS) entry which is preliminary data.</text>
</comment>
<dbReference type="InterPro" id="IPR038269">
    <property type="entry name" value="SCAN_sf"/>
</dbReference>
<dbReference type="PANTHER" id="PTHR46888">
    <property type="entry name" value="ZINC KNUCKLE DOMAINCONTAINING PROTEIN-RELATED"/>
    <property type="match status" value="1"/>
</dbReference>
<dbReference type="PANTHER" id="PTHR46888:SF1">
    <property type="entry name" value="RIBONUCLEASE H"/>
    <property type="match status" value="1"/>
</dbReference>
<dbReference type="Pfam" id="PF02023">
    <property type="entry name" value="SCAN"/>
    <property type="match status" value="1"/>
</dbReference>
<evidence type="ECO:0000259" key="1">
    <source>
        <dbReference type="Pfam" id="PF02023"/>
    </source>
</evidence>
<dbReference type="SUPFAM" id="SSF47353">
    <property type="entry name" value="Retrovirus capsid dimerization domain-like"/>
    <property type="match status" value="1"/>
</dbReference>
<sequence>MHLTTQGKPDTVTILNVAACPTLPVYQEGEDIATYLTRFERVAELLQLEPSTYATTKDCDTLKKSLLTGFKKTADGYHLDFRNAKIRDGENYSQFSVHLARLFQSWLETSQVQESFHSLKKFMILDQFLALLNPDLCIFIKEHRPNSAAS</sequence>
<reference evidence="2 3" key="1">
    <citation type="submission" date="2019-05" db="EMBL/GenBank/DDBJ databases">
        <title>Another draft genome of Portunus trituberculatus and its Hox gene families provides insights of decapod evolution.</title>
        <authorList>
            <person name="Jeong J.-H."/>
            <person name="Song I."/>
            <person name="Kim S."/>
            <person name="Choi T."/>
            <person name="Kim D."/>
            <person name="Ryu S."/>
            <person name="Kim W."/>
        </authorList>
    </citation>
    <scope>NUCLEOTIDE SEQUENCE [LARGE SCALE GENOMIC DNA]</scope>
    <source>
        <tissue evidence="2">Muscle</tissue>
    </source>
</reference>
<gene>
    <name evidence="2" type="ORF">E2C01_080811</name>
</gene>
<evidence type="ECO:0000313" key="3">
    <source>
        <dbReference type="Proteomes" id="UP000324222"/>
    </source>
</evidence>
<proteinExistence type="predicted"/>
<dbReference type="OrthoDB" id="6380096at2759"/>
<organism evidence="2 3">
    <name type="scientific">Portunus trituberculatus</name>
    <name type="common">Swimming crab</name>
    <name type="synonym">Neptunus trituberculatus</name>
    <dbReference type="NCBI Taxonomy" id="210409"/>
    <lineage>
        <taxon>Eukaryota</taxon>
        <taxon>Metazoa</taxon>
        <taxon>Ecdysozoa</taxon>
        <taxon>Arthropoda</taxon>
        <taxon>Crustacea</taxon>
        <taxon>Multicrustacea</taxon>
        <taxon>Malacostraca</taxon>
        <taxon>Eumalacostraca</taxon>
        <taxon>Eucarida</taxon>
        <taxon>Decapoda</taxon>
        <taxon>Pleocyemata</taxon>
        <taxon>Brachyura</taxon>
        <taxon>Eubrachyura</taxon>
        <taxon>Portunoidea</taxon>
        <taxon>Portunidae</taxon>
        <taxon>Portuninae</taxon>
        <taxon>Portunus</taxon>
    </lineage>
</organism>
<accession>A0A5B7IV01</accession>
<dbReference type="Proteomes" id="UP000324222">
    <property type="component" value="Unassembled WGS sequence"/>
</dbReference>
<evidence type="ECO:0000313" key="2">
    <source>
        <dbReference type="EMBL" id="MPC85999.1"/>
    </source>
</evidence>
<feature type="domain" description="SCAN box" evidence="1">
    <location>
        <begin position="77"/>
        <end position="148"/>
    </location>
</feature>
<name>A0A5B7IV01_PORTR</name>
<keyword evidence="3" id="KW-1185">Reference proteome</keyword>
<dbReference type="Gene3D" id="1.10.4020.10">
    <property type="entry name" value="DNA breaking-rejoining enzymes"/>
    <property type="match status" value="1"/>
</dbReference>
<protein>
    <recommendedName>
        <fullName evidence="1">SCAN box domain-containing protein</fullName>
    </recommendedName>
</protein>
<dbReference type="InterPro" id="IPR003309">
    <property type="entry name" value="SCAN_dom"/>
</dbReference>
<dbReference type="EMBL" id="VSRR010070246">
    <property type="protein sequence ID" value="MPC85999.1"/>
    <property type="molecule type" value="Genomic_DNA"/>
</dbReference>
<dbReference type="AlphaFoldDB" id="A0A5B7IV01"/>